<dbReference type="EMBL" id="JALKII010000005">
    <property type="protein sequence ID" value="MCK0537955.1"/>
    <property type="molecule type" value="Genomic_DNA"/>
</dbReference>
<comment type="subcellular location">
    <subcellularLocation>
        <location evidence="9">Cell inner membrane</location>
        <topology evidence="9">Single-pass type II membrane protein</topology>
    </subcellularLocation>
    <subcellularLocation>
        <location evidence="1">Membrane</location>
    </subcellularLocation>
    <text evidence="9">Localizes to the division septum.</text>
</comment>
<organism evidence="12 13">
    <name type="scientific">Alcanivorax quisquiliarum</name>
    <dbReference type="NCBI Taxonomy" id="2933565"/>
    <lineage>
        <taxon>Bacteria</taxon>
        <taxon>Pseudomonadati</taxon>
        <taxon>Pseudomonadota</taxon>
        <taxon>Gammaproteobacteria</taxon>
        <taxon>Oceanospirillales</taxon>
        <taxon>Alcanivoracaceae</taxon>
        <taxon>Alcanivorax</taxon>
    </lineage>
</organism>
<keyword evidence="4 9" id="KW-0132">Cell division</keyword>
<name>A0ABT0E7Z2_9GAMM</name>
<keyword evidence="8 9" id="KW-0131">Cell cycle</keyword>
<comment type="caution">
    <text evidence="12">The sequence shown here is derived from an EMBL/GenBank/DDBJ whole genome shotgun (WGS) entry which is preliminary data.</text>
</comment>
<dbReference type="InterPro" id="IPR005548">
    <property type="entry name" value="Cell_div_FtsQ/DivIB_C"/>
</dbReference>
<dbReference type="PANTHER" id="PTHR35851:SF1">
    <property type="entry name" value="CELL DIVISION PROTEIN FTSQ"/>
    <property type="match status" value="1"/>
</dbReference>
<protein>
    <recommendedName>
        <fullName evidence="9">Cell division protein FtsQ</fullName>
    </recommendedName>
</protein>
<dbReference type="HAMAP" id="MF_00911">
    <property type="entry name" value="FtsQ_subfam"/>
    <property type="match status" value="1"/>
</dbReference>
<proteinExistence type="inferred from homology"/>
<gene>
    <name evidence="9" type="primary">ftsQ</name>
    <name evidence="12" type="ORF">MU846_09550</name>
</gene>
<keyword evidence="2 9" id="KW-1003">Cell membrane</keyword>
<comment type="function">
    <text evidence="9">Essential cell division protein. May link together the upstream cell division proteins, which are predominantly cytoplasmic, with the downstream cell division proteins, which are predominantly periplasmic. May control correct divisome assembly.</text>
</comment>
<keyword evidence="5 9" id="KW-0812">Transmembrane</keyword>
<evidence type="ECO:0000259" key="11">
    <source>
        <dbReference type="PROSITE" id="PS51779"/>
    </source>
</evidence>
<evidence type="ECO:0000256" key="10">
    <source>
        <dbReference type="SAM" id="MobiDB-lite"/>
    </source>
</evidence>
<dbReference type="InterPro" id="IPR045335">
    <property type="entry name" value="FtsQ_C_sf"/>
</dbReference>
<sequence length="278" mass="31125">MASRPLRKPARGAVRKPARKPARARLPKVPLRAVAARLGQALPWLLASVALGMVAVAGMHLPRVLDGYPVQAVKVEGVKDARRQQEVQLALSALVRGENFFSVPLARLHQEVSDLSWVAETEVRRRWPGELILKVQEREPVAIWNDTTLVARDGEPFQALDKYNTDNLPRLSGPALRLAEVMSYYHSMSRILQDVGLGIRAVGVNARLTAELTLDNEIVLVVDRDQYAHKLRRFVQLYRTSLEADQRALVRVDLRYADGMAVTWGDVVAPQNKPDERV</sequence>
<evidence type="ECO:0000256" key="7">
    <source>
        <dbReference type="ARBA" id="ARBA00023136"/>
    </source>
</evidence>
<evidence type="ECO:0000256" key="1">
    <source>
        <dbReference type="ARBA" id="ARBA00004370"/>
    </source>
</evidence>
<feature type="domain" description="POTRA" evidence="11">
    <location>
        <begin position="68"/>
        <end position="138"/>
    </location>
</feature>
<keyword evidence="13" id="KW-1185">Reference proteome</keyword>
<keyword evidence="6 9" id="KW-1133">Transmembrane helix</keyword>
<evidence type="ECO:0000313" key="13">
    <source>
        <dbReference type="Proteomes" id="UP001165524"/>
    </source>
</evidence>
<comment type="similarity">
    <text evidence="9">Belongs to the FtsQ/DivIB family. FtsQ subfamily.</text>
</comment>
<dbReference type="Pfam" id="PF08478">
    <property type="entry name" value="POTRA_1"/>
    <property type="match status" value="1"/>
</dbReference>
<evidence type="ECO:0000256" key="4">
    <source>
        <dbReference type="ARBA" id="ARBA00022618"/>
    </source>
</evidence>
<evidence type="ECO:0000256" key="9">
    <source>
        <dbReference type="HAMAP-Rule" id="MF_00911"/>
    </source>
</evidence>
<dbReference type="InterPro" id="IPR034746">
    <property type="entry name" value="POTRA"/>
</dbReference>
<keyword evidence="3 9" id="KW-0997">Cell inner membrane</keyword>
<evidence type="ECO:0000256" key="8">
    <source>
        <dbReference type="ARBA" id="ARBA00023306"/>
    </source>
</evidence>
<keyword evidence="7 9" id="KW-0472">Membrane</keyword>
<comment type="subunit">
    <text evidence="9">Part of a complex composed of FtsB, FtsL and FtsQ.</text>
</comment>
<evidence type="ECO:0000256" key="6">
    <source>
        <dbReference type="ARBA" id="ARBA00022989"/>
    </source>
</evidence>
<dbReference type="RefSeq" id="WP_246952070.1">
    <property type="nucleotide sequence ID" value="NZ_JALKII010000005.1"/>
</dbReference>
<accession>A0ABT0E7Z2</accession>
<dbReference type="InterPro" id="IPR013685">
    <property type="entry name" value="POTRA_FtsQ_type"/>
</dbReference>
<dbReference type="Gene3D" id="3.10.20.310">
    <property type="entry name" value="membrane protein fhac"/>
    <property type="match status" value="1"/>
</dbReference>
<dbReference type="Pfam" id="PF03799">
    <property type="entry name" value="FtsQ_DivIB_C"/>
    <property type="match status" value="1"/>
</dbReference>
<dbReference type="PANTHER" id="PTHR35851">
    <property type="entry name" value="CELL DIVISION PROTEIN FTSQ"/>
    <property type="match status" value="1"/>
</dbReference>
<dbReference type="InterPro" id="IPR026579">
    <property type="entry name" value="FtsQ"/>
</dbReference>
<dbReference type="PROSITE" id="PS51779">
    <property type="entry name" value="POTRA"/>
    <property type="match status" value="1"/>
</dbReference>
<feature type="region of interest" description="Disordered" evidence="10">
    <location>
        <begin position="1"/>
        <end position="24"/>
    </location>
</feature>
<evidence type="ECO:0000313" key="12">
    <source>
        <dbReference type="EMBL" id="MCK0537955.1"/>
    </source>
</evidence>
<dbReference type="Gene3D" id="3.40.50.11690">
    <property type="entry name" value="Cell division protein FtsQ/DivIB"/>
    <property type="match status" value="1"/>
</dbReference>
<dbReference type="GO" id="GO:0051301">
    <property type="term" value="P:cell division"/>
    <property type="evidence" value="ECO:0007669"/>
    <property type="project" value="UniProtKB-KW"/>
</dbReference>
<evidence type="ECO:0000256" key="3">
    <source>
        <dbReference type="ARBA" id="ARBA00022519"/>
    </source>
</evidence>
<reference evidence="12" key="1">
    <citation type="submission" date="2022-04" db="EMBL/GenBank/DDBJ databases">
        <title>Alcanivorax sp. CY1518 draft genome sequence.</title>
        <authorList>
            <person name="Zhao G."/>
            <person name="An M."/>
        </authorList>
    </citation>
    <scope>NUCLEOTIDE SEQUENCE</scope>
    <source>
        <strain evidence="12">CY1518</strain>
    </source>
</reference>
<dbReference type="Proteomes" id="UP001165524">
    <property type="component" value="Unassembled WGS sequence"/>
</dbReference>
<evidence type="ECO:0000256" key="5">
    <source>
        <dbReference type="ARBA" id="ARBA00022692"/>
    </source>
</evidence>
<evidence type="ECO:0000256" key="2">
    <source>
        <dbReference type="ARBA" id="ARBA00022475"/>
    </source>
</evidence>